<evidence type="ECO:0000313" key="2">
    <source>
        <dbReference type="Proteomes" id="UP000024635"/>
    </source>
</evidence>
<protein>
    <submittedName>
        <fullName evidence="1">Uncharacterized protein</fullName>
    </submittedName>
</protein>
<sequence length="154" mass="16873">MQLMVPATRLTNIMRHVSVCHSLKLCGVSLDEVMASNILEASFRTINDVIIDHVNTVTAETLGKLVRKARPSKNLIFSNHSTLQASEAIVPDLLLSCSASNITIEPSVTLFHRTFDDAALVRLVISDLAIRRAIRLPLCAITHNGINDAAQTFK</sequence>
<proteinExistence type="predicted"/>
<name>A0A016W9M2_9BILA</name>
<dbReference type="Proteomes" id="UP000024635">
    <property type="component" value="Unassembled WGS sequence"/>
</dbReference>
<organism evidence="1 2">
    <name type="scientific">Ancylostoma ceylanicum</name>
    <dbReference type="NCBI Taxonomy" id="53326"/>
    <lineage>
        <taxon>Eukaryota</taxon>
        <taxon>Metazoa</taxon>
        <taxon>Ecdysozoa</taxon>
        <taxon>Nematoda</taxon>
        <taxon>Chromadorea</taxon>
        <taxon>Rhabditida</taxon>
        <taxon>Rhabditina</taxon>
        <taxon>Rhabditomorpha</taxon>
        <taxon>Strongyloidea</taxon>
        <taxon>Ancylostomatidae</taxon>
        <taxon>Ancylostomatinae</taxon>
        <taxon>Ancylostoma</taxon>
    </lineage>
</organism>
<dbReference type="EMBL" id="JARK01000487">
    <property type="protein sequence ID" value="EYC36519.1"/>
    <property type="molecule type" value="Genomic_DNA"/>
</dbReference>
<comment type="caution">
    <text evidence="1">The sequence shown here is derived from an EMBL/GenBank/DDBJ whole genome shotgun (WGS) entry which is preliminary data.</text>
</comment>
<gene>
    <name evidence="1" type="primary">Acey_s0887.g2866</name>
    <name evidence="1" type="ORF">Y032_0887g2866</name>
</gene>
<keyword evidence="2" id="KW-1185">Reference proteome</keyword>
<dbReference type="OrthoDB" id="5801942at2759"/>
<accession>A0A016W9M2</accession>
<evidence type="ECO:0000313" key="1">
    <source>
        <dbReference type="EMBL" id="EYC36519.1"/>
    </source>
</evidence>
<reference evidence="2" key="1">
    <citation type="journal article" date="2015" name="Nat. Genet.">
        <title>The genome and transcriptome of the zoonotic hookworm Ancylostoma ceylanicum identify infection-specific gene families.</title>
        <authorList>
            <person name="Schwarz E.M."/>
            <person name="Hu Y."/>
            <person name="Antoshechkin I."/>
            <person name="Miller M.M."/>
            <person name="Sternberg P.W."/>
            <person name="Aroian R.V."/>
        </authorList>
    </citation>
    <scope>NUCLEOTIDE SEQUENCE</scope>
    <source>
        <strain evidence="2">HY135</strain>
    </source>
</reference>
<dbReference type="AlphaFoldDB" id="A0A016W9M2"/>